<dbReference type="Gene3D" id="2.30.30.110">
    <property type="match status" value="1"/>
</dbReference>
<comment type="similarity">
    <text evidence="1">Belongs to the PemK/MazF family.</text>
</comment>
<dbReference type="GO" id="GO:0004521">
    <property type="term" value="F:RNA endonuclease activity"/>
    <property type="evidence" value="ECO:0007669"/>
    <property type="project" value="TreeGrafter"/>
</dbReference>
<organism evidence="3 4">
    <name type="scientific">Carnobacterium divergens</name>
    <name type="common">Lactobacillus divergens</name>
    <dbReference type="NCBI Taxonomy" id="2748"/>
    <lineage>
        <taxon>Bacteria</taxon>
        <taxon>Bacillati</taxon>
        <taxon>Bacillota</taxon>
        <taxon>Bacilli</taxon>
        <taxon>Lactobacillales</taxon>
        <taxon>Carnobacteriaceae</taxon>
        <taxon>Carnobacterium</taxon>
    </lineage>
</organism>
<dbReference type="AlphaFoldDB" id="A0AAW8R647"/>
<dbReference type="GO" id="GO:0016075">
    <property type="term" value="P:rRNA catabolic process"/>
    <property type="evidence" value="ECO:0007669"/>
    <property type="project" value="TreeGrafter"/>
</dbReference>
<dbReference type="GO" id="GO:0003677">
    <property type="term" value="F:DNA binding"/>
    <property type="evidence" value="ECO:0007669"/>
    <property type="project" value="InterPro"/>
</dbReference>
<reference evidence="3" key="1">
    <citation type="submission" date="2022-04" db="EMBL/GenBank/DDBJ databases">
        <title>Draft genome sequences of lactic acid bacteria (LAB) strains involved in meat spoilage.</title>
        <authorList>
            <person name="Palevich N."/>
        </authorList>
    </citation>
    <scope>NUCLEOTIDE SEQUENCE</scope>
    <source>
        <strain evidence="3">9-14</strain>
    </source>
</reference>
<sequence>MLETEKYIPNKGDIIWIDFDPSTGKEIQKRRPGLVVSRYDFNRTTRFAVICPITSTIKDMPTRYTLPEEIEINGQVIISQLKSLDFNARKVTLADHLPLQDSVKIDQILSYIF</sequence>
<evidence type="ECO:0000256" key="1">
    <source>
        <dbReference type="ARBA" id="ARBA00007521"/>
    </source>
</evidence>
<dbReference type="GO" id="GO:0006402">
    <property type="term" value="P:mRNA catabolic process"/>
    <property type="evidence" value="ECO:0007669"/>
    <property type="project" value="TreeGrafter"/>
</dbReference>
<keyword evidence="2" id="KW-1277">Toxin-antitoxin system</keyword>
<protein>
    <submittedName>
        <fullName evidence="3">Type II toxin-antitoxin system PemK/MazF family toxin</fullName>
    </submittedName>
</protein>
<dbReference type="InterPro" id="IPR003477">
    <property type="entry name" value="PemK-like"/>
</dbReference>
<evidence type="ECO:0000313" key="3">
    <source>
        <dbReference type="EMBL" id="MDT1972882.1"/>
    </source>
</evidence>
<evidence type="ECO:0000256" key="2">
    <source>
        <dbReference type="ARBA" id="ARBA00022649"/>
    </source>
</evidence>
<dbReference type="PANTHER" id="PTHR33988:SF3">
    <property type="entry name" value="ENDORIBONUCLEASE TOXIN CHPB-RELATED"/>
    <property type="match status" value="1"/>
</dbReference>
<comment type="caution">
    <text evidence="3">The sequence shown here is derived from an EMBL/GenBank/DDBJ whole genome shotgun (WGS) entry which is preliminary data.</text>
</comment>
<evidence type="ECO:0000313" key="4">
    <source>
        <dbReference type="Proteomes" id="UP001249945"/>
    </source>
</evidence>
<dbReference type="Pfam" id="PF02452">
    <property type="entry name" value="PemK_toxin"/>
    <property type="match status" value="1"/>
</dbReference>
<dbReference type="InterPro" id="IPR011067">
    <property type="entry name" value="Plasmid_toxin/cell-grow_inhib"/>
</dbReference>
<name>A0AAW8R647_CARDV</name>
<proteinExistence type="inferred from homology"/>
<dbReference type="Proteomes" id="UP001249945">
    <property type="component" value="Unassembled WGS sequence"/>
</dbReference>
<dbReference type="SUPFAM" id="SSF50118">
    <property type="entry name" value="Cell growth inhibitor/plasmid maintenance toxic component"/>
    <property type="match status" value="1"/>
</dbReference>
<dbReference type="EMBL" id="JALRMR010000001">
    <property type="protein sequence ID" value="MDT1972882.1"/>
    <property type="molecule type" value="Genomic_DNA"/>
</dbReference>
<dbReference type="PANTHER" id="PTHR33988">
    <property type="entry name" value="ENDORIBONUCLEASE MAZF-RELATED"/>
    <property type="match status" value="1"/>
</dbReference>
<accession>A0AAW8R647</accession>
<gene>
    <name evidence="3" type="ORF">MX635_00565</name>
</gene>
<dbReference type="RefSeq" id="WP_311779709.1">
    <property type="nucleotide sequence ID" value="NZ_JALRMR010000001.1"/>
</dbReference>